<protein>
    <recommendedName>
        <fullName evidence="4">Ependymin</fullName>
    </recommendedName>
</protein>
<dbReference type="EMBL" id="JAZGQO010000006">
    <property type="protein sequence ID" value="KAK6185406.1"/>
    <property type="molecule type" value="Genomic_DNA"/>
</dbReference>
<dbReference type="GO" id="GO:0005576">
    <property type="term" value="C:extracellular region"/>
    <property type="evidence" value="ECO:0007669"/>
    <property type="project" value="InterPro"/>
</dbReference>
<dbReference type="SMART" id="SM00026">
    <property type="entry name" value="EPEND"/>
    <property type="match status" value="1"/>
</dbReference>
<evidence type="ECO:0000256" key="1">
    <source>
        <dbReference type="SAM" id="SignalP"/>
    </source>
</evidence>
<dbReference type="PANTHER" id="PTHR10697">
    <property type="entry name" value="MAMMALIAN EPENDYMIN-RELATED PROTEIN 1"/>
    <property type="match status" value="1"/>
</dbReference>
<dbReference type="AlphaFoldDB" id="A0AAN8JY41"/>
<dbReference type="GO" id="GO:0005764">
    <property type="term" value="C:lysosome"/>
    <property type="evidence" value="ECO:0007669"/>
    <property type="project" value="TreeGrafter"/>
</dbReference>
<dbReference type="Pfam" id="PF00811">
    <property type="entry name" value="Ependymin"/>
    <property type="match status" value="1"/>
</dbReference>
<name>A0AAN8JY41_PATCE</name>
<dbReference type="GO" id="GO:0007160">
    <property type="term" value="P:cell-matrix adhesion"/>
    <property type="evidence" value="ECO:0007669"/>
    <property type="project" value="InterPro"/>
</dbReference>
<gene>
    <name evidence="2" type="ORF">SNE40_007649</name>
</gene>
<evidence type="ECO:0008006" key="4">
    <source>
        <dbReference type="Google" id="ProtNLM"/>
    </source>
</evidence>
<keyword evidence="1" id="KW-0732">Signal</keyword>
<dbReference type="InterPro" id="IPR001299">
    <property type="entry name" value="Ependymin"/>
</dbReference>
<evidence type="ECO:0000313" key="2">
    <source>
        <dbReference type="EMBL" id="KAK6185406.1"/>
    </source>
</evidence>
<accession>A0AAN8JY41</accession>
<reference evidence="2 3" key="1">
    <citation type="submission" date="2024-01" db="EMBL/GenBank/DDBJ databases">
        <title>The genome of the rayed Mediterranean limpet Patella caerulea (Linnaeus, 1758).</title>
        <authorList>
            <person name="Anh-Thu Weber A."/>
            <person name="Halstead-Nussloch G."/>
        </authorList>
    </citation>
    <scope>NUCLEOTIDE SEQUENCE [LARGE SCALE GENOMIC DNA]</scope>
    <source>
        <strain evidence="2">AATW-2023a</strain>
        <tissue evidence="2">Whole specimen</tissue>
    </source>
</reference>
<evidence type="ECO:0000313" key="3">
    <source>
        <dbReference type="Proteomes" id="UP001347796"/>
    </source>
</evidence>
<dbReference type="PANTHER" id="PTHR10697:SF1">
    <property type="entry name" value="MAMMALIAN EPENDYMIN-RELATED PROTEIN 1"/>
    <property type="match status" value="1"/>
</dbReference>
<dbReference type="Proteomes" id="UP001347796">
    <property type="component" value="Unassembled WGS sequence"/>
</dbReference>
<dbReference type="PRINTS" id="PR00317">
    <property type="entry name" value="EPENDYMIN"/>
</dbReference>
<dbReference type="GO" id="GO:0005509">
    <property type="term" value="F:calcium ion binding"/>
    <property type="evidence" value="ECO:0007669"/>
    <property type="project" value="InterPro"/>
</dbReference>
<organism evidence="2 3">
    <name type="scientific">Patella caerulea</name>
    <name type="common">Rayed Mediterranean limpet</name>
    <dbReference type="NCBI Taxonomy" id="87958"/>
    <lineage>
        <taxon>Eukaryota</taxon>
        <taxon>Metazoa</taxon>
        <taxon>Spiralia</taxon>
        <taxon>Lophotrochozoa</taxon>
        <taxon>Mollusca</taxon>
        <taxon>Gastropoda</taxon>
        <taxon>Patellogastropoda</taxon>
        <taxon>Patelloidea</taxon>
        <taxon>Patellidae</taxon>
        <taxon>Patella</taxon>
    </lineage>
</organism>
<keyword evidence="3" id="KW-1185">Reference proteome</keyword>
<feature type="chain" id="PRO_5043050632" description="Ependymin" evidence="1">
    <location>
        <begin position="17"/>
        <end position="228"/>
    </location>
</feature>
<sequence>MLRLALLSACALYVLSNAPSVNCGCCTPEQWEGTEGLLGGYYRWFRPSLISSGSRVAYDGMGKRVAAVSSVQTKRGRFLVRVIENFSEGTLYMINLSRKKCRKLPLEREFRKACIPDRAKLMSESYIGAGDNTLGISGYALRIDNKKKRALLDAFVTVTTEGCIPVSETLTGSVRGVSFLDIIGYVNVTAGIEDEKVFDPPSYCDDEPTDDFEIQESQLYREFRIFGM</sequence>
<proteinExistence type="predicted"/>
<comment type="caution">
    <text evidence="2">The sequence shown here is derived from an EMBL/GenBank/DDBJ whole genome shotgun (WGS) entry which is preliminary data.</text>
</comment>
<feature type="signal peptide" evidence="1">
    <location>
        <begin position="1"/>
        <end position="16"/>
    </location>
</feature>